<dbReference type="InterPro" id="IPR043504">
    <property type="entry name" value="Peptidase_S1_PA_chymotrypsin"/>
</dbReference>
<comment type="caution">
    <text evidence="9">The sequence shown here is derived from an EMBL/GenBank/DDBJ whole genome shotgun (WGS) entry which is preliminary data.</text>
</comment>
<protein>
    <submittedName>
        <fullName evidence="9">PRS27 protease</fullName>
    </submittedName>
</protein>
<dbReference type="PROSITE" id="PS50240">
    <property type="entry name" value="TRYPSIN_DOM"/>
    <property type="match status" value="1"/>
</dbReference>
<keyword evidence="10" id="KW-1185">Reference proteome</keyword>
<evidence type="ECO:0000256" key="3">
    <source>
        <dbReference type="ARBA" id="ARBA00022801"/>
    </source>
</evidence>
<feature type="non-terminal residue" evidence="9">
    <location>
        <position position="352"/>
    </location>
</feature>
<name>A0A8X8BR06_POLSE</name>
<keyword evidence="1 6" id="KW-0645">Protease</keyword>
<dbReference type="InterPro" id="IPR001314">
    <property type="entry name" value="Peptidase_S1A"/>
</dbReference>
<dbReference type="GO" id="GO:0004252">
    <property type="term" value="F:serine-type endopeptidase activity"/>
    <property type="evidence" value="ECO:0007669"/>
    <property type="project" value="InterPro"/>
</dbReference>
<dbReference type="InterPro" id="IPR033116">
    <property type="entry name" value="TRYPSIN_SER"/>
</dbReference>
<organism evidence="9 10">
    <name type="scientific">Polypterus senegalus</name>
    <name type="common">Senegal bichir</name>
    <dbReference type="NCBI Taxonomy" id="55291"/>
    <lineage>
        <taxon>Eukaryota</taxon>
        <taxon>Metazoa</taxon>
        <taxon>Chordata</taxon>
        <taxon>Craniata</taxon>
        <taxon>Vertebrata</taxon>
        <taxon>Euteleostomi</taxon>
        <taxon>Actinopterygii</taxon>
        <taxon>Polypteriformes</taxon>
        <taxon>Polypteridae</taxon>
        <taxon>Polypterus</taxon>
    </lineage>
</organism>
<keyword evidence="7" id="KW-0812">Transmembrane</keyword>
<dbReference type="Pfam" id="PF00089">
    <property type="entry name" value="Trypsin"/>
    <property type="match status" value="1"/>
</dbReference>
<feature type="non-terminal residue" evidence="9">
    <location>
        <position position="1"/>
    </location>
</feature>
<evidence type="ECO:0000256" key="4">
    <source>
        <dbReference type="ARBA" id="ARBA00022825"/>
    </source>
</evidence>
<evidence type="ECO:0000256" key="5">
    <source>
        <dbReference type="ARBA" id="ARBA00023157"/>
    </source>
</evidence>
<dbReference type="GO" id="GO:0006508">
    <property type="term" value="P:proteolysis"/>
    <property type="evidence" value="ECO:0007669"/>
    <property type="project" value="UniProtKB-KW"/>
</dbReference>
<keyword evidence="7" id="KW-1133">Transmembrane helix</keyword>
<evidence type="ECO:0000256" key="7">
    <source>
        <dbReference type="SAM" id="Phobius"/>
    </source>
</evidence>
<accession>A0A8X8BR06</accession>
<keyword evidence="4 6" id="KW-0720">Serine protease</keyword>
<dbReference type="SMART" id="SM00020">
    <property type="entry name" value="Tryp_SPc"/>
    <property type="match status" value="1"/>
</dbReference>
<evidence type="ECO:0000259" key="8">
    <source>
        <dbReference type="PROSITE" id="PS50240"/>
    </source>
</evidence>
<feature type="transmembrane region" description="Helical" evidence="7">
    <location>
        <begin position="330"/>
        <end position="349"/>
    </location>
</feature>
<dbReference type="InterPro" id="IPR018114">
    <property type="entry name" value="TRYPSIN_HIS"/>
</dbReference>
<evidence type="ECO:0000256" key="6">
    <source>
        <dbReference type="RuleBase" id="RU363034"/>
    </source>
</evidence>
<keyword evidence="5" id="KW-1015">Disulfide bond</keyword>
<evidence type="ECO:0000313" key="10">
    <source>
        <dbReference type="Proteomes" id="UP000886611"/>
    </source>
</evidence>
<dbReference type="InterPro" id="IPR001254">
    <property type="entry name" value="Trypsin_dom"/>
</dbReference>
<dbReference type="Gene3D" id="2.40.10.10">
    <property type="entry name" value="Trypsin-like serine proteases"/>
    <property type="match status" value="1"/>
</dbReference>
<keyword evidence="7" id="KW-0472">Membrane</keyword>
<dbReference type="SUPFAM" id="SSF50494">
    <property type="entry name" value="Trypsin-like serine proteases"/>
    <property type="match status" value="1"/>
</dbReference>
<reference evidence="9 10" key="1">
    <citation type="journal article" date="2021" name="Cell">
        <title>Tracing the genetic footprints of vertebrate landing in non-teleost ray-finned fishes.</title>
        <authorList>
            <person name="Bi X."/>
            <person name="Wang K."/>
            <person name="Yang L."/>
            <person name="Pan H."/>
            <person name="Jiang H."/>
            <person name="Wei Q."/>
            <person name="Fang M."/>
            <person name="Yu H."/>
            <person name="Zhu C."/>
            <person name="Cai Y."/>
            <person name="He Y."/>
            <person name="Gan X."/>
            <person name="Zeng H."/>
            <person name="Yu D."/>
            <person name="Zhu Y."/>
            <person name="Jiang H."/>
            <person name="Qiu Q."/>
            <person name="Yang H."/>
            <person name="Zhang Y.E."/>
            <person name="Wang W."/>
            <person name="Zhu M."/>
            <person name="He S."/>
            <person name="Zhang G."/>
        </authorList>
    </citation>
    <scope>NUCLEOTIDE SEQUENCE [LARGE SCALE GENOMIC DNA]</scope>
    <source>
        <strain evidence="9">Bchr_013</strain>
    </source>
</reference>
<dbReference type="PRINTS" id="PR00722">
    <property type="entry name" value="CHYMOTRYPSIN"/>
</dbReference>
<gene>
    <name evidence="9" type="primary">Prss27_1</name>
    <name evidence="9" type="ORF">GTO96_0002246</name>
</gene>
<evidence type="ECO:0000256" key="1">
    <source>
        <dbReference type="ARBA" id="ARBA00022670"/>
    </source>
</evidence>
<dbReference type="AlphaFoldDB" id="A0A8X8BR06"/>
<feature type="domain" description="Peptidase S1" evidence="8">
    <location>
        <begin position="67"/>
        <end position="304"/>
    </location>
</feature>
<dbReference type="PROSITE" id="PS00135">
    <property type="entry name" value="TRYPSIN_SER"/>
    <property type="match status" value="1"/>
</dbReference>
<dbReference type="InterPro" id="IPR009003">
    <property type="entry name" value="Peptidase_S1_PA"/>
</dbReference>
<sequence length="352" mass="38885">MRKTSLALPRALGADAALGNGVRHAHLSRFRRTVGAQGHVLATMRVLKDFVVVLLDACGTQSVRSRIVGGTAAVEGAWPWQVSLWRNGQHICGGSLINQQWVLTAAHCVVGYNKGNFQVYLGIHQLAMPSAHMEVRSLKEIVIYPGFFDAKFGKDVSVVQLNKPVTYSRFIQPVCLHNKSSKFVFQNICWVTGWGSIWEEVILPSPGTLQQVQVEIIPSSVCNFFYLNFTGTRILSDMMCAGYLLGSKDACRGDSGGPLICSTVNGSWVQVGIVSWGLGCARFWFPGVYARVTFFLKWIETETSSSVRLQVMPTDLMNTVLLFFDSRPKAGFLEAIAYILMSLLLMRLLGLI</sequence>
<evidence type="ECO:0000313" key="9">
    <source>
        <dbReference type="EMBL" id="KAG2463844.1"/>
    </source>
</evidence>
<dbReference type="PANTHER" id="PTHR24252:SF7">
    <property type="entry name" value="HYALIN"/>
    <property type="match status" value="1"/>
</dbReference>
<dbReference type="CDD" id="cd00190">
    <property type="entry name" value="Tryp_SPc"/>
    <property type="match status" value="1"/>
</dbReference>
<dbReference type="PROSITE" id="PS00134">
    <property type="entry name" value="TRYPSIN_HIS"/>
    <property type="match status" value="1"/>
</dbReference>
<proteinExistence type="predicted"/>
<dbReference type="EMBL" id="JAATIS010003638">
    <property type="protein sequence ID" value="KAG2463844.1"/>
    <property type="molecule type" value="Genomic_DNA"/>
</dbReference>
<dbReference type="FunFam" id="2.40.10.10:FF:000024">
    <property type="entry name" value="Serine protease 53"/>
    <property type="match status" value="1"/>
</dbReference>
<evidence type="ECO:0000256" key="2">
    <source>
        <dbReference type="ARBA" id="ARBA00022729"/>
    </source>
</evidence>
<dbReference type="PANTHER" id="PTHR24252">
    <property type="entry name" value="ACROSIN-RELATED"/>
    <property type="match status" value="1"/>
</dbReference>
<dbReference type="Proteomes" id="UP000886611">
    <property type="component" value="Unassembled WGS sequence"/>
</dbReference>
<keyword evidence="2" id="KW-0732">Signal</keyword>
<keyword evidence="3 6" id="KW-0378">Hydrolase</keyword>